<feature type="compositionally biased region" description="Pro residues" evidence="1">
    <location>
        <begin position="277"/>
        <end position="294"/>
    </location>
</feature>
<dbReference type="PROSITE" id="PS50011">
    <property type="entry name" value="PROTEIN_KINASE_DOM"/>
    <property type="match status" value="1"/>
</dbReference>
<name>A0A9W6QUB7_9PSEU</name>
<reference evidence="3" key="1">
    <citation type="submission" date="2023-02" db="EMBL/GenBank/DDBJ databases">
        <title>Actinokineospora globicatena NBRC 15670.</title>
        <authorList>
            <person name="Ichikawa N."/>
            <person name="Sato H."/>
            <person name="Tonouchi N."/>
        </authorList>
    </citation>
    <scope>NUCLEOTIDE SEQUENCE</scope>
    <source>
        <strain evidence="3">NBRC 15670</strain>
    </source>
</reference>
<evidence type="ECO:0000256" key="1">
    <source>
        <dbReference type="SAM" id="MobiDB-lite"/>
    </source>
</evidence>
<evidence type="ECO:0000313" key="4">
    <source>
        <dbReference type="Proteomes" id="UP001165042"/>
    </source>
</evidence>
<dbReference type="GO" id="GO:0005524">
    <property type="term" value="F:ATP binding"/>
    <property type="evidence" value="ECO:0007669"/>
    <property type="project" value="InterPro"/>
</dbReference>
<comment type="caution">
    <text evidence="3">The sequence shown here is derived from an EMBL/GenBank/DDBJ whole genome shotgun (WGS) entry which is preliminary data.</text>
</comment>
<keyword evidence="4" id="KW-1185">Reference proteome</keyword>
<dbReference type="InterPro" id="IPR000719">
    <property type="entry name" value="Prot_kinase_dom"/>
</dbReference>
<sequence length="486" mass="51497">MRLLGTGGQGRVLRLLDHADGPDAVVYKEYSPRVVDDVDVDVLRQFVGFAHDLDAPARAGLLARTAWPEAVVRKDGVVVGFLMRKAPTAYTASLRFGDETTSELALVQYLLNPPEYLAARGLRLSPRFRYEFLHDTAAALDLLHGLGISVGDLSPNNLLFSLTARPRGFFIDCDAMRLAGESVLPQVETPDWRISEVSDEDLATPSSDTYKLGLLAVRLFGNDQQSSDPRLVPSRLRAKVTASLRADPGRRPSARSWVDTLAPAARDAPDVSDTPEATPPPPAPDPVVITPPTPATPTRGRWIAAGVLVAVVIGLIALVVDNTPTSPTGGSSSGSGSTFTPRVVLPTFNPTFPDLPLPTFTRPSFTLPTNLLLPTGDYSPLACLFSVSAAPDVRGGDGLDEAKFALGSTVCAVNRAQRTHISPIPLAPLVELGPIATARIVGFRGEGTASPRVVADLAKEAGGCVRASIQFDRDYAVVSSAVAGTC</sequence>
<gene>
    <name evidence="3" type="ORF">Aglo03_57760</name>
</gene>
<dbReference type="SUPFAM" id="SSF56112">
    <property type="entry name" value="Protein kinase-like (PK-like)"/>
    <property type="match status" value="1"/>
</dbReference>
<dbReference type="Proteomes" id="UP001165042">
    <property type="component" value="Unassembled WGS sequence"/>
</dbReference>
<dbReference type="EMBL" id="BSSD01000011">
    <property type="protein sequence ID" value="GLW94960.1"/>
    <property type="molecule type" value="Genomic_DNA"/>
</dbReference>
<proteinExistence type="predicted"/>
<feature type="domain" description="Protein kinase" evidence="2">
    <location>
        <begin position="1"/>
        <end position="265"/>
    </location>
</feature>
<dbReference type="Gene3D" id="1.10.510.10">
    <property type="entry name" value="Transferase(Phosphotransferase) domain 1"/>
    <property type="match status" value="1"/>
</dbReference>
<feature type="region of interest" description="Disordered" evidence="1">
    <location>
        <begin position="264"/>
        <end position="294"/>
    </location>
</feature>
<dbReference type="GO" id="GO:0004672">
    <property type="term" value="F:protein kinase activity"/>
    <property type="evidence" value="ECO:0007669"/>
    <property type="project" value="InterPro"/>
</dbReference>
<organism evidence="3 4">
    <name type="scientific">Actinokineospora globicatena</name>
    <dbReference type="NCBI Taxonomy" id="103729"/>
    <lineage>
        <taxon>Bacteria</taxon>
        <taxon>Bacillati</taxon>
        <taxon>Actinomycetota</taxon>
        <taxon>Actinomycetes</taxon>
        <taxon>Pseudonocardiales</taxon>
        <taxon>Pseudonocardiaceae</taxon>
        <taxon>Actinokineospora</taxon>
    </lineage>
</organism>
<protein>
    <recommendedName>
        <fullName evidence="2">Protein kinase domain-containing protein</fullName>
    </recommendedName>
</protein>
<accession>A0A9W6QUB7</accession>
<dbReference type="InterPro" id="IPR011009">
    <property type="entry name" value="Kinase-like_dom_sf"/>
</dbReference>
<evidence type="ECO:0000313" key="3">
    <source>
        <dbReference type="EMBL" id="GLW94960.1"/>
    </source>
</evidence>
<dbReference type="AlphaFoldDB" id="A0A9W6QUB7"/>
<evidence type="ECO:0000259" key="2">
    <source>
        <dbReference type="PROSITE" id="PS50011"/>
    </source>
</evidence>